<dbReference type="GO" id="GO:0003677">
    <property type="term" value="F:DNA binding"/>
    <property type="evidence" value="ECO:0007669"/>
    <property type="project" value="UniProtKB-KW"/>
</dbReference>
<dbReference type="CDD" id="cd00093">
    <property type="entry name" value="HTH_XRE"/>
    <property type="match status" value="1"/>
</dbReference>
<keyword evidence="2" id="KW-1133">Transmembrane helix</keyword>
<protein>
    <submittedName>
        <fullName evidence="4">DUF3955 domain-containing protein</fullName>
    </submittedName>
</protein>
<reference evidence="4" key="1">
    <citation type="submission" date="2022-10" db="EMBL/GenBank/DDBJ databases">
        <title>Vagococcus sp. isolated from poultry meat.</title>
        <authorList>
            <person name="Johansson P."/>
            <person name="Bjorkroth J."/>
        </authorList>
    </citation>
    <scope>NUCLEOTIDE SEQUENCE</scope>
    <source>
        <strain evidence="4">STAA11</strain>
    </source>
</reference>
<dbReference type="Proteomes" id="UP001179647">
    <property type="component" value="Chromosome"/>
</dbReference>
<evidence type="ECO:0000256" key="2">
    <source>
        <dbReference type="SAM" id="Phobius"/>
    </source>
</evidence>
<dbReference type="PROSITE" id="PS50943">
    <property type="entry name" value="HTH_CROC1"/>
    <property type="match status" value="1"/>
</dbReference>
<evidence type="ECO:0000313" key="5">
    <source>
        <dbReference type="Proteomes" id="UP001179647"/>
    </source>
</evidence>
<evidence type="ECO:0000313" key="4">
    <source>
        <dbReference type="EMBL" id="WEG74006.1"/>
    </source>
</evidence>
<dbReference type="InterPro" id="IPR025016">
    <property type="entry name" value="DUF3955"/>
</dbReference>
<dbReference type="PANTHER" id="PTHR46558">
    <property type="entry name" value="TRACRIPTIONAL REGULATORY PROTEIN-RELATED-RELATED"/>
    <property type="match status" value="1"/>
</dbReference>
<feature type="domain" description="HTH cro/C1-type" evidence="3">
    <location>
        <begin position="7"/>
        <end position="61"/>
    </location>
</feature>
<evidence type="ECO:0000256" key="1">
    <source>
        <dbReference type="ARBA" id="ARBA00023125"/>
    </source>
</evidence>
<dbReference type="AlphaFoldDB" id="A0AAF0CW71"/>
<keyword evidence="5" id="KW-1185">Reference proteome</keyword>
<dbReference type="RefSeq" id="WP_275469805.1">
    <property type="nucleotide sequence ID" value="NZ_CP110232.1"/>
</dbReference>
<dbReference type="SMART" id="SM00530">
    <property type="entry name" value="HTH_XRE"/>
    <property type="match status" value="1"/>
</dbReference>
<dbReference type="SUPFAM" id="SSF47413">
    <property type="entry name" value="lambda repressor-like DNA-binding domains"/>
    <property type="match status" value="1"/>
</dbReference>
<dbReference type="KEGG" id="vie:OL234_03595"/>
<gene>
    <name evidence="4" type="ORF">OL234_03595</name>
</gene>
<sequence length="149" mass="16699">MEFAKQIKQLRAANQLTQEQLAQQLNVSRQTISSWETGRNLPDLEMVVVLAKLFDISLDTLILGDDKMENKLIDDGNLVNKSRNNRVSLSLIVIGVICFLIKALIKTKVLADGTLSEPFFFLLPIGYLFIFLGLLIGIISLIKVVIKKL</sequence>
<feature type="transmembrane region" description="Helical" evidence="2">
    <location>
        <begin position="125"/>
        <end position="146"/>
    </location>
</feature>
<dbReference type="InterPro" id="IPR001387">
    <property type="entry name" value="Cro/C1-type_HTH"/>
</dbReference>
<accession>A0AAF0CW71</accession>
<dbReference type="InterPro" id="IPR010982">
    <property type="entry name" value="Lambda_DNA-bd_dom_sf"/>
</dbReference>
<dbReference type="Pfam" id="PF01381">
    <property type="entry name" value="HTH_3"/>
    <property type="match status" value="1"/>
</dbReference>
<dbReference type="PANTHER" id="PTHR46558:SF4">
    <property type="entry name" value="DNA-BIDING PHAGE PROTEIN"/>
    <property type="match status" value="1"/>
</dbReference>
<evidence type="ECO:0000259" key="3">
    <source>
        <dbReference type="PROSITE" id="PS50943"/>
    </source>
</evidence>
<feature type="transmembrane region" description="Helical" evidence="2">
    <location>
        <begin position="87"/>
        <end position="105"/>
    </location>
</feature>
<proteinExistence type="predicted"/>
<name>A0AAF0CW71_9ENTE</name>
<keyword evidence="2" id="KW-0812">Transmembrane</keyword>
<dbReference type="Gene3D" id="1.10.260.40">
    <property type="entry name" value="lambda repressor-like DNA-binding domains"/>
    <property type="match status" value="1"/>
</dbReference>
<keyword evidence="1" id="KW-0238">DNA-binding</keyword>
<keyword evidence="2" id="KW-0472">Membrane</keyword>
<dbReference type="Pfam" id="PF13127">
    <property type="entry name" value="DUF3955"/>
    <property type="match status" value="1"/>
</dbReference>
<dbReference type="EMBL" id="CP110232">
    <property type="protein sequence ID" value="WEG74006.1"/>
    <property type="molecule type" value="Genomic_DNA"/>
</dbReference>
<organism evidence="4 5">
    <name type="scientific">Vagococcus intermedius</name>
    <dbReference type="NCBI Taxonomy" id="2991418"/>
    <lineage>
        <taxon>Bacteria</taxon>
        <taxon>Bacillati</taxon>
        <taxon>Bacillota</taxon>
        <taxon>Bacilli</taxon>
        <taxon>Lactobacillales</taxon>
        <taxon>Enterococcaceae</taxon>
        <taxon>Vagococcus</taxon>
    </lineage>
</organism>